<keyword evidence="1" id="KW-0812">Transmembrane</keyword>
<dbReference type="AlphaFoldDB" id="A0A4R8ZUJ4"/>
<dbReference type="RefSeq" id="WP_134520721.1">
    <property type="nucleotide sequence ID" value="NZ_SOHE01000072.1"/>
</dbReference>
<feature type="domain" description="Heparan-alpha-glucosaminide N-acetyltransferase catalytic" evidence="3">
    <location>
        <begin position="3"/>
        <end position="177"/>
    </location>
</feature>
<gene>
    <name evidence="4" type="ORF">E3T55_16895</name>
</gene>
<feature type="transmembrane region" description="Helical" evidence="1">
    <location>
        <begin position="64"/>
        <end position="83"/>
    </location>
</feature>
<evidence type="ECO:0000259" key="2">
    <source>
        <dbReference type="Pfam" id="PF04235"/>
    </source>
</evidence>
<feature type="transmembrane region" description="Helical" evidence="1">
    <location>
        <begin position="248"/>
        <end position="276"/>
    </location>
</feature>
<dbReference type="Pfam" id="PF04235">
    <property type="entry name" value="DUF418"/>
    <property type="match status" value="1"/>
</dbReference>
<organism evidence="4 5">
    <name type="scientific">Cryobacterium frigoriphilum</name>
    <dbReference type="NCBI Taxonomy" id="1259150"/>
    <lineage>
        <taxon>Bacteria</taxon>
        <taxon>Bacillati</taxon>
        <taxon>Actinomycetota</taxon>
        <taxon>Actinomycetes</taxon>
        <taxon>Micrococcales</taxon>
        <taxon>Microbacteriaceae</taxon>
        <taxon>Cryobacterium</taxon>
    </lineage>
</organism>
<dbReference type="Pfam" id="PF07786">
    <property type="entry name" value="HGSNAT_cat"/>
    <property type="match status" value="1"/>
</dbReference>
<sequence length="332" mass="34744">MGIDVARGLAILGMLVAHAAPRVNDGEFLVDGRSSILFATLAGVSLGLMTGAERPTPRGIRSDRIVSIVLRAIFIFLIGIVLSSFDSDVAVILDYYGIMFLLLTPVLFFPRWALAAVGLGLVALAPALGAGQGDVNTSRDTVAYFVDYYFVNGYYPVLIWLPFLLAGLIAARSGLSQPRTQALMIGVGAFFAVAGYGAAAVLPGISAEAHSGTTAEVLGSGGLAIAIIGVLLWLTAPERASLGRLLRGLLWPIAAAGAMALTIYTLQIVALIGIVAVRDGGDPAVPVFVNYPGVPLLVGMVLASLLFASLWRLFLGKGPLERMLAAATRRPR</sequence>
<dbReference type="InterPro" id="IPR012429">
    <property type="entry name" value="HGSNAT_cat"/>
</dbReference>
<feature type="transmembrane region" description="Helical" evidence="1">
    <location>
        <begin position="183"/>
        <end position="205"/>
    </location>
</feature>
<accession>A0A4R8ZUJ4</accession>
<dbReference type="OrthoDB" id="4966979at2"/>
<reference evidence="4 5" key="1">
    <citation type="submission" date="2019-03" db="EMBL/GenBank/DDBJ databases">
        <title>Genomics of glacier-inhabiting Cryobacterium strains.</title>
        <authorList>
            <person name="Liu Q."/>
            <person name="Xin Y.-H."/>
        </authorList>
    </citation>
    <scope>NUCLEOTIDE SEQUENCE [LARGE SCALE GENOMIC DNA]</scope>
    <source>
        <strain evidence="4 5">Hh14</strain>
    </source>
</reference>
<dbReference type="InterPro" id="IPR007349">
    <property type="entry name" value="DUF418"/>
</dbReference>
<keyword evidence="5" id="KW-1185">Reference proteome</keyword>
<feature type="transmembrane region" description="Helical" evidence="1">
    <location>
        <begin position="114"/>
        <end position="133"/>
    </location>
</feature>
<dbReference type="EMBL" id="SOHE01000072">
    <property type="protein sequence ID" value="TFD46545.1"/>
    <property type="molecule type" value="Genomic_DNA"/>
</dbReference>
<feature type="transmembrane region" description="Helical" evidence="1">
    <location>
        <begin position="153"/>
        <end position="171"/>
    </location>
</feature>
<keyword evidence="1" id="KW-0472">Membrane</keyword>
<feature type="transmembrane region" description="Helical" evidence="1">
    <location>
        <begin position="89"/>
        <end position="109"/>
    </location>
</feature>
<keyword evidence="1" id="KW-1133">Transmembrane helix</keyword>
<evidence type="ECO:0000256" key="1">
    <source>
        <dbReference type="SAM" id="Phobius"/>
    </source>
</evidence>
<feature type="transmembrane region" description="Helical" evidence="1">
    <location>
        <begin position="217"/>
        <end position="236"/>
    </location>
</feature>
<dbReference type="Proteomes" id="UP000297447">
    <property type="component" value="Unassembled WGS sequence"/>
</dbReference>
<evidence type="ECO:0000313" key="5">
    <source>
        <dbReference type="Proteomes" id="UP000297447"/>
    </source>
</evidence>
<protein>
    <submittedName>
        <fullName evidence="4">DUF1624 domain-containing protein</fullName>
    </submittedName>
</protein>
<comment type="caution">
    <text evidence="4">The sequence shown here is derived from an EMBL/GenBank/DDBJ whole genome shotgun (WGS) entry which is preliminary data.</text>
</comment>
<evidence type="ECO:0000259" key="3">
    <source>
        <dbReference type="Pfam" id="PF07786"/>
    </source>
</evidence>
<name>A0A4R8ZUJ4_9MICO</name>
<proteinExistence type="predicted"/>
<feature type="transmembrane region" description="Helical" evidence="1">
    <location>
        <begin position="296"/>
        <end position="315"/>
    </location>
</feature>
<feature type="domain" description="DUF418" evidence="2">
    <location>
        <begin position="183"/>
        <end position="328"/>
    </location>
</feature>
<evidence type="ECO:0000313" key="4">
    <source>
        <dbReference type="EMBL" id="TFD46545.1"/>
    </source>
</evidence>